<comment type="caution">
    <text evidence="2">The sequence shown here is derived from an EMBL/GenBank/DDBJ whole genome shotgun (WGS) entry which is preliminary data.</text>
</comment>
<evidence type="ECO:0000313" key="3">
    <source>
        <dbReference type="Proteomes" id="UP000614469"/>
    </source>
</evidence>
<sequence length="100" mass="11639">MNSEKKEKLKEEIIQKLKSEKEIRKIVIFGSFLNSSEPHDIDVAVFQDSNENYLSLALKYRKLIREITRKIPIDIIPIRANVSDGSFLSEIESGELIYER</sequence>
<dbReference type="AlphaFoldDB" id="A0A8J6TKQ3"/>
<organism evidence="2 3">
    <name type="scientific">Candidatus Desulfolinea nitratireducens</name>
    <dbReference type="NCBI Taxonomy" id="2841698"/>
    <lineage>
        <taxon>Bacteria</taxon>
        <taxon>Bacillati</taxon>
        <taxon>Chloroflexota</taxon>
        <taxon>Anaerolineae</taxon>
        <taxon>Anaerolineales</taxon>
        <taxon>Anaerolineales incertae sedis</taxon>
        <taxon>Candidatus Desulfolinea</taxon>
    </lineage>
</organism>
<protein>
    <submittedName>
        <fullName evidence="2">Nucleotidyltransferase domain-containing protein</fullName>
    </submittedName>
</protein>
<accession>A0A8J6TKQ3</accession>
<name>A0A8J6TKQ3_9CHLR</name>
<dbReference type="InterPro" id="IPR043519">
    <property type="entry name" value="NT_sf"/>
</dbReference>
<gene>
    <name evidence="2" type="ORF">H8E29_16460</name>
</gene>
<dbReference type="EMBL" id="JACNJN010000201">
    <property type="protein sequence ID" value="MBC8336852.1"/>
    <property type="molecule type" value="Genomic_DNA"/>
</dbReference>
<feature type="domain" description="Polymerase beta nucleotidyltransferase" evidence="1">
    <location>
        <begin position="11"/>
        <end position="100"/>
    </location>
</feature>
<evidence type="ECO:0000313" key="2">
    <source>
        <dbReference type="EMBL" id="MBC8336852.1"/>
    </source>
</evidence>
<dbReference type="Pfam" id="PF18765">
    <property type="entry name" value="Polbeta"/>
    <property type="match status" value="1"/>
</dbReference>
<dbReference type="Gene3D" id="3.30.460.10">
    <property type="entry name" value="Beta Polymerase, domain 2"/>
    <property type="match status" value="1"/>
</dbReference>
<dbReference type="InterPro" id="IPR041633">
    <property type="entry name" value="Polbeta"/>
</dbReference>
<dbReference type="Proteomes" id="UP000614469">
    <property type="component" value="Unassembled WGS sequence"/>
</dbReference>
<dbReference type="SUPFAM" id="SSF81301">
    <property type="entry name" value="Nucleotidyltransferase"/>
    <property type="match status" value="1"/>
</dbReference>
<proteinExistence type="predicted"/>
<evidence type="ECO:0000259" key="1">
    <source>
        <dbReference type="Pfam" id="PF18765"/>
    </source>
</evidence>
<reference evidence="2 3" key="1">
    <citation type="submission" date="2020-08" db="EMBL/GenBank/DDBJ databases">
        <title>Bridging the membrane lipid divide: bacteria of the FCB group superphylum have the potential to synthesize archaeal ether lipids.</title>
        <authorList>
            <person name="Villanueva L."/>
            <person name="Von Meijenfeldt F.A.B."/>
            <person name="Westbye A.B."/>
            <person name="Yadav S."/>
            <person name="Hopmans E.C."/>
            <person name="Dutilh B.E."/>
            <person name="Sinninghe Damste J.S."/>
        </authorList>
    </citation>
    <scope>NUCLEOTIDE SEQUENCE [LARGE SCALE GENOMIC DNA]</scope>
    <source>
        <strain evidence="2">NIOZ-UU36</strain>
    </source>
</reference>